<dbReference type="Gene3D" id="3.40.50.2000">
    <property type="entry name" value="Glycogen Phosphorylase B"/>
    <property type="match status" value="2"/>
</dbReference>
<evidence type="ECO:0000259" key="1">
    <source>
        <dbReference type="Pfam" id="PF00534"/>
    </source>
</evidence>
<dbReference type="SUPFAM" id="SSF53756">
    <property type="entry name" value="UDP-Glycosyltransferase/glycogen phosphorylase"/>
    <property type="match status" value="1"/>
</dbReference>
<dbReference type="PATRIC" id="fig|199.248.peg.155"/>
<feature type="domain" description="Glycosyltransferase subfamily 4-like N-terminal" evidence="2">
    <location>
        <begin position="5"/>
        <end position="144"/>
    </location>
</feature>
<dbReference type="CDD" id="cd03808">
    <property type="entry name" value="GT4_CapM-like"/>
    <property type="match status" value="1"/>
</dbReference>
<accession>A0A0M4SL96</accession>
<gene>
    <name evidence="3" type="ORF">CCON33237_0135</name>
</gene>
<dbReference type="GO" id="GO:0016757">
    <property type="term" value="F:glycosyltransferase activity"/>
    <property type="evidence" value="ECO:0007669"/>
    <property type="project" value="InterPro"/>
</dbReference>
<dbReference type="InterPro" id="IPR001296">
    <property type="entry name" value="Glyco_trans_1"/>
</dbReference>
<dbReference type="RefSeq" id="WP_054195965.1">
    <property type="nucleotide sequence ID" value="NZ_CABMKQ010000024.1"/>
</dbReference>
<evidence type="ECO:0000313" key="3">
    <source>
        <dbReference type="EMBL" id="ALF46859.1"/>
    </source>
</evidence>
<dbReference type="InterPro" id="IPR028098">
    <property type="entry name" value="Glyco_trans_4-like_N"/>
</dbReference>
<keyword evidence="3" id="KW-0808">Transferase</keyword>
<name>A0A0M4SL96_9BACT</name>
<organism evidence="3 4">
    <name type="scientific">Campylobacter concisus</name>
    <dbReference type="NCBI Taxonomy" id="199"/>
    <lineage>
        <taxon>Bacteria</taxon>
        <taxon>Pseudomonadati</taxon>
        <taxon>Campylobacterota</taxon>
        <taxon>Epsilonproteobacteria</taxon>
        <taxon>Campylobacterales</taxon>
        <taxon>Campylobacteraceae</taxon>
        <taxon>Campylobacter</taxon>
    </lineage>
</organism>
<reference evidence="4" key="1">
    <citation type="submission" date="2015-08" db="EMBL/GenBank/DDBJ databases">
        <title>Comparative genomics of the Campylobacter concisus group.</title>
        <authorList>
            <person name="Miller W.G."/>
            <person name="Yee E."/>
            <person name="Chapman M.H."/>
            <person name="Huynh S."/>
            <person name="Bono J.L."/>
            <person name="On S.L.W."/>
            <person name="St Leger J."/>
            <person name="Foster G."/>
            <person name="Parker C.T."/>
        </authorList>
    </citation>
    <scope>NUCLEOTIDE SEQUENCE [LARGE SCALE GENOMIC DNA]</scope>
    <source>
        <strain evidence="4">ATCC 33237</strain>
    </source>
</reference>
<feature type="domain" description="Glycosyl transferase family 1" evidence="1">
    <location>
        <begin position="192"/>
        <end position="354"/>
    </location>
</feature>
<evidence type="ECO:0000313" key="4">
    <source>
        <dbReference type="Proteomes" id="UP000066049"/>
    </source>
</evidence>
<evidence type="ECO:0000259" key="2">
    <source>
        <dbReference type="Pfam" id="PF13477"/>
    </source>
</evidence>
<dbReference type="AlphaFoldDB" id="A0A0M4SL96"/>
<dbReference type="PANTHER" id="PTHR12526:SF638">
    <property type="entry name" value="SPORE COAT PROTEIN SA"/>
    <property type="match status" value="1"/>
</dbReference>
<dbReference type="Pfam" id="PF00534">
    <property type="entry name" value="Glycos_transf_1"/>
    <property type="match status" value="1"/>
</dbReference>
<dbReference type="Proteomes" id="UP000066049">
    <property type="component" value="Chromosome"/>
</dbReference>
<dbReference type="PANTHER" id="PTHR12526">
    <property type="entry name" value="GLYCOSYLTRANSFERASE"/>
    <property type="match status" value="1"/>
</dbReference>
<dbReference type="EMBL" id="CP012541">
    <property type="protein sequence ID" value="ALF46859.1"/>
    <property type="molecule type" value="Genomic_DNA"/>
</dbReference>
<dbReference type="KEGG" id="ccoc:CCON33237_0135"/>
<protein>
    <submittedName>
        <fullName evidence="3">Glycosyltransferase, family 1</fullName>
    </submittedName>
</protein>
<sequence length="376" mass="42561">MKIFIIGNVSSMMINFREELIKLLVSKGHDVYCLVSDYNEKSRKKIISLGAKPLDHTLNTKGLNPFKDLIATYDLVKLFRQYRPDAVFSFFVKPVIFATIAAKIARVPRIVGMIEGLGGAFTVHKNGQTKKAKIIKTIQVLLYKISLPFLDELIFLNNDDKKDLIDKYNIKAKSINILGGIGVDLDKFSYTKAPTDPISFIFIARLLAEKGIFEYLEAAKIVKEKYKDVKFYIFGGFDEHNPFGLTQEELKPYLDSGVVIYPGFVNDIKERIVNSSIFVLPSYYREGVPRSTQEAMAIGRVVITTNSVGCRETVEDSVNGFLVPPFDSKILAQKMIYFVQNPEMIVQMGIESRKIAEVKFNINEKNERLAKIIIGK</sequence>
<dbReference type="Pfam" id="PF13477">
    <property type="entry name" value="Glyco_trans_4_2"/>
    <property type="match status" value="1"/>
</dbReference>
<dbReference type="GeneID" id="28661802"/>
<proteinExistence type="predicted"/>